<protein>
    <submittedName>
        <fullName evidence="1">Uncharacterized protein</fullName>
    </submittedName>
</protein>
<name>A0A1V2KC46_PSECE</name>
<accession>A0A1V2KC46</accession>
<sequence>MPEGIKTAVRAIERRWLVFQLKHAAAGKAQSEPLPGRRRDPRAQQLQRIVIGLHEIRRQSFGQAVTPQQMVRIQCCCIGGAADAVNQCETQIKLLA</sequence>
<dbReference type="AlphaFoldDB" id="A0A1V2KC46"/>
<organism evidence="1 2">
    <name type="scientific">Pseudomonas cedrina subsp. cedrina</name>
    <dbReference type="NCBI Taxonomy" id="76762"/>
    <lineage>
        <taxon>Bacteria</taxon>
        <taxon>Pseudomonadati</taxon>
        <taxon>Pseudomonadota</taxon>
        <taxon>Gammaproteobacteria</taxon>
        <taxon>Pseudomonadales</taxon>
        <taxon>Pseudomonadaceae</taxon>
        <taxon>Pseudomonas</taxon>
    </lineage>
</organism>
<dbReference type="EMBL" id="MNPW01000004">
    <property type="protein sequence ID" value="ONH54945.1"/>
    <property type="molecule type" value="Genomic_DNA"/>
</dbReference>
<evidence type="ECO:0000313" key="1">
    <source>
        <dbReference type="EMBL" id="ONH54945.1"/>
    </source>
</evidence>
<gene>
    <name evidence="1" type="ORF">BLL36_08510</name>
</gene>
<comment type="caution">
    <text evidence="1">The sequence shown here is derived from an EMBL/GenBank/DDBJ whole genome shotgun (WGS) entry which is preliminary data.</text>
</comment>
<evidence type="ECO:0000313" key="2">
    <source>
        <dbReference type="Proteomes" id="UP000189295"/>
    </source>
</evidence>
<proteinExistence type="predicted"/>
<reference evidence="1 2" key="1">
    <citation type="submission" date="2016-10" db="EMBL/GenBank/DDBJ databases">
        <title>Pseudomonas lactis sp. nov. and Pseudomonas paralactis sp. nov., isolated from bovine raw milk.</title>
        <authorList>
            <person name="Von Neubeck M."/>
            <person name="Huptas C."/>
            <person name="Glueck C."/>
            <person name="Krewinkel M."/>
            <person name="Stoeckel M."/>
            <person name="Stressler T."/>
            <person name="Fischer L."/>
            <person name="Hinrichs J."/>
            <person name="Scherer S."/>
            <person name="Wenning M."/>
        </authorList>
    </citation>
    <scope>NUCLEOTIDE SEQUENCE [LARGE SCALE GENOMIC DNA]</scope>
    <source>
        <strain evidence="1 2">DSM 17516</strain>
    </source>
</reference>
<dbReference type="Proteomes" id="UP000189295">
    <property type="component" value="Unassembled WGS sequence"/>
</dbReference>